<feature type="region of interest" description="Disordered" evidence="1">
    <location>
        <begin position="1"/>
        <end position="40"/>
    </location>
</feature>
<proteinExistence type="predicted"/>
<dbReference type="AlphaFoldDB" id="A0AAD7TI94"/>
<comment type="caution">
    <text evidence="2">The sequence shown here is derived from an EMBL/GenBank/DDBJ whole genome shotgun (WGS) entry which is preliminary data.</text>
</comment>
<organism evidence="2 3">
    <name type="scientific">Trametes cubensis</name>
    <dbReference type="NCBI Taxonomy" id="1111947"/>
    <lineage>
        <taxon>Eukaryota</taxon>
        <taxon>Fungi</taxon>
        <taxon>Dikarya</taxon>
        <taxon>Basidiomycota</taxon>
        <taxon>Agaricomycotina</taxon>
        <taxon>Agaricomycetes</taxon>
        <taxon>Polyporales</taxon>
        <taxon>Polyporaceae</taxon>
        <taxon>Trametes</taxon>
    </lineage>
</organism>
<dbReference type="EMBL" id="JAPEVG010000538">
    <property type="protein sequence ID" value="KAJ8457655.1"/>
    <property type="molecule type" value="Genomic_DNA"/>
</dbReference>
<evidence type="ECO:0000313" key="2">
    <source>
        <dbReference type="EMBL" id="KAJ8457655.1"/>
    </source>
</evidence>
<accession>A0AAD7TI94</accession>
<protein>
    <submittedName>
        <fullName evidence="2">Uncharacterized protein</fullName>
    </submittedName>
</protein>
<dbReference type="Proteomes" id="UP001215151">
    <property type="component" value="Unassembled WGS sequence"/>
</dbReference>
<evidence type="ECO:0000313" key="3">
    <source>
        <dbReference type="Proteomes" id="UP001215151"/>
    </source>
</evidence>
<reference evidence="2" key="1">
    <citation type="submission" date="2022-11" db="EMBL/GenBank/DDBJ databases">
        <title>Genome Sequence of Cubamyces cubensis.</title>
        <authorList>
            <person name="Buettner E."/>
        </authorList>
    </citation>
    <scope>NUCLEOTIDE SEQUENCE</scope>
    <source>
        <strain evidence="2">MPL-01</strain>
    </source>
</reference>
<gene>
    <name evidence="2" type="ORF">ONZ51_g11400</name>
</gene>
<name>A0AAD7TI94_9APHY</name>
<keyword evidence="3" id="KW-1185">Reference proteome</keyword>
<evidence type="ECO:0000256" key="1">
    <source>
        <dbReference type="SAM" id="MobiDB-lite"/>
    </source>
</evidence>
<sequence>MRVDKGTTDFQGLGLHLQQGNHADTGKTRTSRPLSGGPSHRPYLRLIHREVSHPPILSSVHAIQVHFHEMTPGILDASNEQTIKVHETCEMSSKWNCPQVLVVRITLCAVKLDEGCRDVVVPLRDLRHAVYEDTLRHDETSDSLPRLLYPRPASHMNATSHTTWPYDSV</sequence>